<feature type="domain" description="Glutamine amidotransferase" evidence="1">
    <location>
        <begin position="26"/>
        <end position="190"/>
    </location>
</feature>
<dbReference type="KEGG" id="pmh:P9215_16811"/>
<proteinExistence type="predicted"/>
<accession>A8G6R3</accession>
<dbReference type="InterPro" id="IPR044992">
    <property type="entry name" value="ChyE-like"/>
</dbReference>
<evidence type="ECO:0000313" key="3">
    <source>
        <dbReference type="Proteomes" id="UP000002014"/>
    </source>
</evidence>
<dbReference type="Proteomes" id="UP000002014">
    <property type="component" value="Chromosome"/>
</dbReference>
<keyword evidence="2" id="KW-0808">Transferase</keyword>
<dbReference type="InterPro" id="IPR017926">
    <property type="entry name" value="GATASE"/>
</dbReference>
<dbReference type="PANTHER" id="PTHR42695:SF5">
    <property type="entry name" value="GLUTAMINE AMIDOTRANSFERASE YLR126C-RELATED"/>
    <property type="match status" value="1"/>
</dbReference>
<dbReference type="CDD" id="cd01741">
    <property type="entry name" value="GATase1_1"/>
    <property type="match status" value="1"/>
</dbReference>
<evidence type="ECO:0000259" key="1">
    <source>
        <dbReference type="Pfam" id="PF00117"/>
    </source>
</evidence>
<dbReference type="RefSeq" id="WP_012008325.1">
    <property type="nucleotide sequence ID" value="NC_009840.1"/>
</dbReference>
<dbReference type="EMBL" id="CP000825">
    <property type="protein sequence ID" value="ABV51294.1"/>
    <property type="molecule type" value="Genomic_DNA"/>
</dbReference>
<dbReference type="OrthoDB" id="9813383at2"/>
<dbReference type="STRING" id="93060.P9215_16811"/>
<dbReference type="Pfam" id="PF00117">
    <property type="entry name" value="GATase"/>
    <property type="match status" value="1"/>
</dbReference>
<dbReference type="PANTHER" id="PTHR42695">
    <property type="entry name" value="GLUTAMINE AMIDOTRANSFERASE YLR126C-RELATED"/>
    <property type="match status" value="1"/>
</dbReference>
<sequence length="250" mass="28995">MKGIQRILVLQHLEIEGPGLFKQFAEERDLKIEIIRLDKKDNLPKTKEGDLILIMGGPMGVKDIGSDKYSWLKLERDFIRRELENKRPIIGVCLGAQLIASAAGGDVEILKYGYPPQELPEIGWSQIFIDKSSSDFKAIFEDPFYVLHWHGDRILLPNKAVLIASSARCKEQFFRIGDYAYGLQFHIETTEAMINKWIKEDKEFVFKGLGSNGQEFLREENKKYSDKTLLKRKLFINKLFELLEHKKENF</sequence>
<dbReference type="GO" id="GO:0016740">
    <property type="term" value="F:transferase activity"/>
    <property type="evidence" value="ECO:0007669"/>
    <property type="project" value="UniProtKB-KW"/>
</dbReference>
<dbReference type="AlphaFoldDB" id="A8G6R3"/>
<dbReference type="PROSITE" id="PS51273">
    <property type="entry name" value="GATASE_TYPE_1"/>
    <property type="match status" value="1"/>
</dbReference>
<dbReference type="eggNOG" id="COG0518">
    <property type="taxonomic scope" value="Bacteria"/>
</dbReference>
<dbReference type="SUPFAM" id="SSF52317">
    <property type="entry name" value="Class I glutamine amidotransferase-like"/>
    <property type="match status" value="1"/>
</dbReference>
<dbReference type="Gene3D" id="3.40.50.880">
    <property type="match status" value="1"/>
</dbReference>
<organism evidence="2 3">
    <name type="scientific">Prochlorococcus marinus (strain MIT 9215)</name>
    <dbReference type="NCBI Taxonomy" id="93060"/>
    <lineage>
        <taxon>Bacteria</taxon>
        <taxon>Bacillati</taxon>
        <taxon>Cyanobacteriota</taxon>
        <taxon>Cyanophyceae</taxon>
        <taxon>Synechococcales</taxon>
        <taxon>Prochlorococcaceae</taxon>
        <taxon>Prochlorococcus</taxon>
    </lineage>
</organism>
<reference evidence="2 3" key="1">
    <citation type="journal article" date="2007" name="PLoS Genet.">
        <title>Patterns and implications of gene gain and loss in the evolution of Prochlorococcus.</title>
        <authorList>
            <person name="Kettler G.C."/>
            <person name="Martiny A.C."/>
            <person name="Huang K."/>
            <person name="Zucker J."/>
            <person name="Coleman M.L."/>
            <person name="Rodrigue S."/>
            <person name="Chen F."/>
            <person name="Lapidus A."/>
            <person name="Ferriera S."/>
            <person name="Johnson J."/>
            <person name="Steglich C."/>
            <person name="Church G.M."/>
            <person name="Richardson P."/>
            <person name="Chisholm S.W."/>
        </authorList>
    </citation>
    <scope>NUCLEOTIDE SEQUENCE [LARGE SCALE GENOMIC DNA]</scope>
    <source>
        <strain evidence="2 3">MIT 9215</strain>
    </source>
</reference>
<protein>
    <submittedName>
        <fullName evidence="2">GMP synthase-Glutamine amidotransferase domain</fullName>
    </submittedName>
</protein>
<evidence type="ECO:0000313" key="2">
    <source>
        <dbReference type="EMBL" id="ABV51294.1"/>
    </source>
</evidence>
<dbReference type="InterPro" id="IPR029062">
    <property type="entry name" value="Class_I_gatase-like"/>
</dbReference>
<keyword evidence="2" id="KW-0315">Glutamine amidotransferase</keyword>
<gene>
    <name evidence="2" type="primary">guaA</name>
    <name evidence="2" type="ordered locus">P9215_16811</name>
</gene>
<dbReference type="HOGENOM" id="CLU_054974_3_1_3"/>
<dbReference type="GO" id="GO:0005829">
    <property type="term" value="C:cytosol"/>
    <property type="evidence" value="ECO:0007669"/>
    <property type="project" value="TreeGrafter"/>
</dbReference>
<name>A8G6R3_PROM2</name>